<sequence>MMAESLLCFPCCIGGQPQPKRRPRPRLDPSMIGLPTDFRHTAHVGSGDVRGSNNLNSVQTQMSSKGDYNHHISPGHLQLSVIDLPPRSPS</sequence>
<dbReference type="Gene3D" id="3.90.810.10">
    <property type="entry name" value="CRIB domain"/>
    <property type="match status" value="1"/>
</dbReference>
<dbReference type="PROSITE" id="PS50108">
    <property type="entry name" value="CRIB"/>
    <property type="match status" value="1"/>
</dbReference>
<evidence type="ECO:0000256" key="11">
    <source>
        <dbReference type="SAM" id="MobiDB-lite"/>
    </source>
</evidence>
<dbReference type="GO" id="GO:0005856">
    <property type="term" value="C:cytoskeleton"/>
    <property type="evidence" value="ECO:0007669"/>
    <property type="project" value="UniProtKB-SubCell"/>
</dbReference>
<dbReference type="InterPro" id="IPR039056">
    <property type="entry name" value="SPEC"/>
</dbReference>
<reference evidence="13 14" key="1">
    <citation type="submission" date="2024-04" db="EMBL/GenBank/DDBJ databases">
        <authorList>
            <consortium name="Genoscope - CEA"/>
            <person name="William W."/>
        </authorList>
    </citation>
    <scope>NUCLEOTIDE SEQUENCE [LARGE SCALE GENOMIC DNA]</scope>
</reference>
<dbReference type="PANTHER" id="PTHR13502:SF6">
    <property type="entry name" value="CDC42 SMALL EFFECTOR PROTEIN HOMOLOG"/>
    <property type="match status" value="1"/>
</dbReference>
<gene>
    <name evidence="13" type="ORF">GSLYS_00016109001</name>
</gene>
<evidence type="ECO:0000256" key="10">
    <source>
        <dbReference type="ARBA" id="ARBA00023288"/>
    </source>
</evidence>
<keyword evidence="5" id="KW-0963">Cytoplasm</keyword>
<feature type="compositionally biased region" description="Polar residues" evidence="11">
    <location>
        <begin position="51"/>
        <end position="66"/>
    </location>
</feature>
<dbReference type="GO" id="GO:0008360">
    <property type="term" value="P:regulation of cell shape"/>
    <property type="evidence" value="ECO:0007669"/>
    <property type="project" value="UniProtKB-KW"/>
</dbReference>
<name>A0AAV2I721_LYMST</name>
<keyword evidence="4" id="KW-1003">Cell membrane</keyword>
<keyword evidence="7" id="KW-0472">Membrane</keyword>
<comment type="similarity">
    <text evidence="3">Belongs to the CDC42SE/SPEC family.</text>
</comment>
<evidence type="ECO:0000256" key="3">
    <source>
        <dbReference type="ARBA" id="ARBA00005720"/>
    </source>
</evidence>
<evidence type="ECO:0000259" key="12">
    <source>
        <dbReference type="PROSITE" id="PS50108"/>
    </source>
</evidence>
<dbReference type="InterPro" id="IPR036936">
    <property type="entry name" value="CRIB_dom_sf"/>
</dbReference>
<protein>
    <recommendedName>
        <fullName evidence="12">CRIB domain-containing protein</fullName>
    </recommendedName>
</protein>
<evidence type="ECO:0000256" key="4">
    <source>
        <dbReference type="ARBA" id="ARBA00022475"/>
    </source>
</evidence>
<evidence type="ECO:0000313" key="14">
    <source>
        <dbReference type="Proteomes" id="UP001497497"/>
    </source>
</evidence>
<dbReference type="CDD" id="cd00132">
    <property type="entry name" value="CRIB"/>
    <property type="match status" value="1"/>
</dbReference>
<evidence type="ECO:0000313" key="13">
    <source>
        <dbReference type="EMBL" id="CAL1542575.1"/>
    </source>
</evidence>
<dbReference type="Proteomes" id="UP001497497">
    <property type="component" value="Unassembled WGS sequence"/>
</dbReference>
<organism evidence="13 14">
    <name type="scientific">Lymnaea stagnalis</name>
    <name type="common">Great pond snail</name>
    <name type="synonym">Helix stagnalis</name>
    <dbReference type="NCBI Taxonomy" id="6523"/>
    <lineage>
        <taxon>Eukaryota</taxon>
        <taxon>Metazoa</taxon>
        <taxon>Spiralia</taxon>
        <taxon>Lophotrochozoa</taxon>
        <taxon>Mollusca</taxon>
        <taxon>Gastropoda</taxon>
        <taxon>Heterobranchia</taxon>
        <taxon>Euthyneura</taxon>
        <taxon>Panpulmonata</taxon>
        <taxon>Hygrophila</taxon>
        <taxon>Lymnaeoidea</taxon>
        <taxon>Lymnaeidae</taxon>
        <taxon>Lymnaea</taxon>
    </lineage>
</organism>
<evidence type="ECO:0000256" key="5">
    <source>
        <dbReference type="ARBA" id="ARBA00022490"/>
    </source>
</evidence>
<dbReference type="InterPro" id="IPR000095">
    <property type="entry name" value="CRIB_dom"/>
</dbReference>
<evidence type="ECO:0000256" key="9">
    <source>
        <dbReference type="ARBA" id="ARBA00023212"/>
    </source>
</evidence>
<dbReference type="GO" id="GO:0005886">
    <property type="term" value="C:plasma membrane"/>
    <property type="evidence" value="ECO:0007669"/>
    <property type="project" value="UniProtKB-SubCell"/>
</dbReference>
<accession>A0AAV2I721</accession>
<keyword evidence="10" id="KW-0449">Lipoprotein</keyword>
<evidence type="ECO:0000256" key="6">
    <source>
        <dbReference type="ARBA" id="ARBA00022960"/>
    </source>
</evidence>
<dbReference type="EMBL" id="CAXITT010000493">
    <property type="protein sequence ID" value="CAL1542575.1"/>
    <property type="molecule type" value="Genomic_DNA"/>
</dbReference>
<evidence type="ECO:0000256" key="8">
    <source>
        <dbReference type="ARBA" id="ARBA00023139"/>
    </source>
</evidence>
<keyword evidence="8" id="KW-0564">Palmitate</keyword>
<dbReference type="GO" id="GO:0035023">
    <property type="term" value="P:regulation of Rho protein signal transduction"/>
    <property type="evidence" value="ECO:0007669"/>
    <property type="project" value="InterPro"/>
</dbReference>
<keyword evidence="6" id="KW-0133">Cell shape</keyword>
<evidence type="ECO:0000256" key="1">
    <source>
        <dbReference type="ARBA" id="ARBA00004193"/>
    </source>
</evidence>
<evidence type="ECO:0000256" key="7">
    <source>
        <dbReference type="ARBA" id="ARBA00023136"/>
    </source>
</evidence>
<feature type="region of interest" description="Disordered" evidence="11">
    <location>
        <begin position="43"/>
        <end position="90"/>
    </location>
</feature>
<comment type="subcellular location">
    <subcellularLocation>
        <location evidence="1">Cell membrane</location>
        <topology evidence="1">Lipid-anchor</topology>
    </subcellularLocation>
    <subcellularLocation>
        <location evidence="2">Cytoplasm</location>
        <location evidence="2">Cytoskeleton</location>
    </subcellularLocation>
</comment>
<dbReference type="GO" id="GO:0031267">
    <property type="term" value="F:small GTPase binding"/>
    <property type="evidence" value="ECO:0007669"/>
    <property type="project" value="InterPro"/>
</dbReference>
<keyword evidence="14" id="KW-1185">Reference proteome</keyword>
<comment type="caution">
    <text evidence="13">The sequence shown here is derived from an EMBL/GenBank/DDBJ whole genome shotgun (WGS) entry which is preliminary data.</text>
</comment>
<proteinExistence type="inferred from homology"/>
<keyword evidence="9" id="KW-0206">Cytoskeleton</keyword>
<feature type="domain" description="CRIB" evidence="12">
    <location>
        <begin position="32"/>
        <end position="45"/>
    </location>
</feature>
<dbReference type="AlphaFoldDB" id="A0AAV2I721"/>
<dbReference type="Pfam" id="PF00786">
    <property type="entry name" value="PBD"/>
    <property type="match status" value="1"/>
</dbReference>
<dbReference type="PANTHER" id="PTHR13502">
    <property type="entry name" value="CDC42 SMALL EFFECTOR PROTEIN HOMOLOG"/>
    <property type="match status" value="1"/>
</dbReference>
<evidence type="ECO:0000256" key="2">
    <source>
        <dbReference type="ARBA" id="ARBA00004245"/>
    </source>
</evidence>